<name>A0ACC2APP9_DIPCM</name>
<protein>
    <submittedName>
        <fullName evidence="1">Uncharacterized protein</fullName>
    </submittedName>
</protein>
<comment type="caution">
    <text evidence="1">The sequence shown here is derived from an EMBL/GenBank/DDBJ whole genome shotgun (WGS) entry which is preliminary data.</text>
</comment>
<organism evidence="1 2">
    <name type="scientific">Diphasiastrum complanatum</name>
    <name type="common">Issler's clubmoss</name>
    <name type="synonym">Lycopodium complanatum</name>
    <dbReference type="NCBI Taxonomy" id="34168"/>
    <lineage>
        <taxon>Eukaryota</taxon>
        <taxon>Viridiplantae</taxon>
        <taxon>Streptophyta</taxon>
        <taxon>Embryophyta</taxon>
        <taxon>Tracheophyta</taxon>
        <taxon>Lycopodiopsida</taxon>
        <taxon>Lycopodiales</taxon>
        <taxon>Lycopodiaceae</taxon>
        <taxon>Lycopodioideae</taxon>
        <taxon>Diphasiastrum</taxon>
    </lineage>
</organism>
<keyword evidence="2" id="KW-1185">Reference proteome</keyword>
<evidence type="ECO:0000313" key="2">
    <source>
        <dbReference type="Proteomes" id="UP001162992"/>
    </source>
</evidence>
<sequence length="587" mass="63679">MVAPGPASTSSYGPVGASVGHWSSMYRWIPIVGAFVAFFFACAGGANDVAASFGTSVGSGALTLLQAVLIACIMELSGAVFAGDRVVDSLQFSSIIKKEPPDAGLLMWGFFIVLIAATLWLAFATYLEMPVSSYAAIVGGVVGISLSTGGFDSVFWNETRSDSVLHVGGILAVVISWFLAPIIATLASFLFFSTTKLFLLRQQKAEERTVQVIPIYYGVTVVVIMFFIIYKGVPRSDLDELSFGKAVAIAGSSGVLATILAYLVVVPLARKRLTRIDAVTDQQHVPQNLLKQEKVEFDTEQQPQEVTADDLIKQFNERKVLDTVYEAEEEEIGDQSPAMKRLPSVGAVRISFGQLLACTPHKLSFRRLRSPRRLTNRQKVDKFFQKFKASTFGHKIGYSYEVAVWHTLAEKFDKKAEELFGFLQVLTSCAAAFSHGANDIPTAMGPYAAIVQIYKNPLELPHKKVEIWISALAAIGFCLGFAFCGWKLARCLGGRITYLSPSRGFSAQLCALATILMASKARLPVSNTHIVVGAIVGVGLADNVKNVNWRLLLAFVAAWAMTIVSTCALSAGFFSFTIYSPAYSVVE</sequence>
<evidence type="ECO:0000313" key="1">
    <source>
        <dbReference type="EMBL" id="KAJ7519440.1"/>
    </source>
</evidence>
<dbReference type="Proteomes" id="UP001162992">
    <property type="component" value="Chromosome 20"/>
</dbReference>
<proteinExistence type="predicted"/>
<reference evidence="2" key="1">
    <citation type="journal article" date="2024" name="Proc. Natl. Acad. Sci. U.S.A.">
        <title>Extraordinary preservation of gene collinearity over three hundred million years revealed in homosporous lycophytes.</title>
        <authorList>
            <person name="Li C."/>
            <person name="Wickell D."/>
            <person name="Kuo L.Y."/>
            <person name="Chen X."/>
            <person name="Nie B."/>
            <person name="Liao X."/>
            <person name="Peng D."/>
            <person name="Ji J."/>
            <person name="Jenkins J."/>
            <person name="Williams M."/>
            <person name="Shu S."/>
            <person name="Plott C."/>
            <person name="Barry K."/>
            <person name="Rajasekar S."/>
            <person name="Grimwood J."/>
            <person name="Han X."/>
            <person name="Sun S."/>
            <person name="Hou Z."/>
            <person name="He W."/>
            <person name="Dai G."/>
            <person name="Sun C."/>
            <person name="Schmutz J."/>
            <person name="Leebens-Mack J.H."/>
            <person name="Li F.W."/>
            <person name="Wang L."/>
        </authorList>
    </citation>
    <scope>NUCLEOTIDE SEQUENCE [LARGE SCALE GENOMIC DNA]</scope>
    <source>
        <strain evidence="2">cv. PW_Plant_1</strain>
    </source>
</reference>
<gene>
    <name evidence="1" type="ORF">O6H91_20G038600</name>
</gene>
<accession>A0ACC2APP9</accession>
<dbReference type="EMBL" id="CM055111">
    <property type="protein sequence ID" value="KAJ7519440.1"/>
    <property type="molecule type" value="Genomic_DNA"/>
</dbReference>